<feature type="domain" description="MBD" evidence="1">
    <location>
        <begin position="350"/>
        <end position="409"/>
    </location>
</feature>
<keyword evidence="3" id="KW-1185">Reference proteome</keyword>
<accession>A0AAV2SMA1</accession>
<dbReference type="InterPro" id="IPR016177">
    <property type="entry name" value="DNA-bd_dom_sf"/>
</dbReference>
<dbReference type="PROSITE" id="PS00028">
    <property type="entry name" value="ZINC_FINGER_C2H2_1"/>
    <property type="match status" value="1"/>
</dbReference>
<evidence type="ECO:0000313" key="3">
    <source>
        <dbReference type="Proteomes" id="UP001497623"/>
    </source>
</evidence>
<protein>
    <recommendedName>
        <fullName evidence="1">MBD domain-containing protein</fullName>
    </recommendedName>
</protein>
<organism evidence="2 3">
    <name type="scientific">Meganyctiphanes norvegica</name>
    <name type="common">Northern krill</name>
    <name type="synonym">Thysanopoda norvegica</name>
    <dbReference type="NCBI Taxonomy" id="48144"/>
    <lineage>
        <taxon>Eukaryota</taxon>
        <taxon>Metazoa</taxon>
        <taxon>Ecdysozoa</taxon>
        <taxon>Arthropoda</taxon>
        <taxon>Crustacea</taxon>
        <taxon>Multicrustacea</taxon>
        <taxon>Malacostraca</taxon>
        <taxon>Eumalacostraca</taxon>
        <taxon>Eucarida</taxon>
        <taxon>Euphausiacea</taxon>
        <taxon>Euphausiidae</taxon>
        <taxon>Meganyctiphanes</taxon>
    </lineage>
</organism>
<dbReference type="GO" id="GO:0003677">
    <property type="term" value="F:DNA binding"/>
    <property type="evidence" value="ECO:0007669"/>
    <property type="project" value="InterPro"/>
</dbReference>
<dbReference type="Proteomes" id="UP001497623">
    <property type="component" value="Unassembled WGS sequence"/>
</dbReference>
<evidence type="ECO:0000313" key="2">
    <source>
        <dbReference type="EMBL" id="CAL4211156.1"/>
    </source>
</evidence>
<evidence type="ECO:0000259" key="1">
    <source>
        <dbReference type="PROSITE" id="PS50982"/>
    </source>
</evidence>
<proteinExistence type="predicted"/>
<sequence>MNKMGYDENDNDGFECSECDFKCSSETDIIEHSAMHQCPRNDIDSSLDIIENDSMKVETAVRYQSKFNGKNEIESCSRFKDPPDTKPCGSCIVNEYKDNDIADNILDNLNTKKTFLACIKREYVPDINDHDNDPVIKTEPYSCEEISTDETYHENENRYKKLKVENIQIEHEIMTDHSPFHLNEHDDIQPDQNSNDYDKYGNENLHSEYNNVNVFATNGILSTTDNGEIYRSLYSSEQSQNSLSFSNASQSLTPWEITSARTPRIEIEVDNTGIYIPPGWNRKLYMRTGPYNGHEIKYDCYYFTELGMIINSKKSAHDYLIKNPSADVDIEKLTFPLSQKLRMPDNPRLEVDVDHSGIYIPEGWQRKLIMSKNPNAKIKYRINYICPEGKRFGCKSEVYLRITFITFIT</sequence>
<name>A0AAV2SMA1_MEGNR</name>
<feature type="domain" description="MBD" evidence="1">
    <location>
        <begin position="266"/>
        <end position="340"/>
    </location>
</feature>
<dbReference type="AlphaFoldDB" id="A0AAV2SMA1"/>
<dbReference type="InterPro" id="IPR001739">
    <property type="entry name" value="Methyl_CpG_DNA-bd"/>
</dbReference>
<gene>
    <name evidence="2" type="ORF">MNOR_LOCUS38378</name>
</gene>
<reference evidence="2 3" key="1">
    <citation type="submission" date="2024-05" db="EMBL/GenBank/DDBJ databases">
        <authorList>
            <person name="Wallberg A."/>
        </authorList>
    </citation>
    <scope>NUCLEOTIDE SEQUENCE [LARGE SCALE GENOMIC DNA]</scope>
</reference>
<dbReference type="InterPro" id="IPR013087">
    <property type="entry name" value="Znf_C2H2_type"/>
</dbReference>
<dbReference type="SUPFAM" id="SSF54171">
    <property type="entry name" value="DNA-binding domain"/>
    <property type="match status" value="2"/>
</dbReference>
<dbReference type="EMBL" id="CAXKWB010086456">
    <property type="protein sequence ID" value="CAL4211156.1"/>
    <property type="molecule type" value="Genomic_DNA"/>
</dbReference>
<comment type="caution">
    <text evidence="2">The sequence shown here is derived from an EMBL/GenBank/DDBJ whole genome shotgun (WGS) entry which is preliminary data.</text>
</comment>
<dbReference type="Gene3D" id="3.30.890.10">
    <property type="entry name" value="Methyl-cpg-binding Protein 2, Chain A"/>
    <property type="match status" value="1"/>
</dbReference>
<dbReference type="PROSITE" id="PS50982">
    <property type="entry name" value="MBD"/>
    <property type="match status" value="2"/>
</dbReference>